<feature type="transmembrane region" description="Helical" evidence="11">
    <location>
        <begin position="376"/>
        <end position="395"/>
    </location>
</feature>
<name>A0AAP0RQ72_LIQFO</name>
<comment type="subcellular location">
    <subcellularLocation>
        <location evidence="1">Endoplasmic reticulum membrane</location>
        <topology evidence="1">Multi-pass membrane protein</topology>
    </subcellularLocation>
</comment>
<feature type="transmembrane region" description="Helical" evidence="11">
    <location>
        <begin position="208"/>
        <end position="231"/>
    </location>
</feature>
<evidence type="ECO:0000256" key="5">
    <source>
        <dbReference type="ARBA" id="ARBA00022679"/>
    </source>
</evidence>
<keyword evidence="13" id="KW-1185">Reference proteome</keyword>
<gene>
    <name evidence="12" type="ORF">L1049_005017</name>
</gene>
<reference evidence="12 13" key="1">
    <citation type="journal article" date="2024" name="Plant J.">
        <title>Genome sequences and population genomics reveal climatic adaptation and genomic divergence between two closely related sweetgum species.</title>
        <authorList>
            <person name="Xu W.Q."/>
            <person name="Ren C.Q."/>
            <person name="Zhang X.Y."/>
            <person name="Comes H.P."/>
            <person name="Liu X.H."/>
            <person name="Li Y.G."/>
            <person name="Kettle C.J."/>
            <person name="Jalonen R."/>
            <person name="Gaisberger H."/>
            <person name="Ma Y.Z."/>
            <person name="Qiu Y.X."/>
        </authorList>
    </citation>
    <scope>NUCLEOTIDE SEQUENCE [LARGE SCALE GENOMIC DNA]</scope>
    <source>
        <strain evidence="12">Hangzhou</strain>
    </source>
</reference>
<evidence type="ECO:0000256" key="3">
    <source>
        <dbReference type="ARBA" id="ARBA00011964"/>
    </source>
</evidence>
<dbReference type="EC" id="2.4.1.258" evidence="3"/>
<evidence type="ECO:0000256" key="9">
    <source>
        <dbReference type="ARBA" id="ARBA00023136"/>
    </source>
</evidence>
<evidence type="ECO:0000256" key="6">
    <source>
        <dbReference type="ARBA" id="ARBA00022692"/>
    </source>
</evidence>
<keyword evidence="8 11" id="KW-1133">Transmembrane helix</keyword>
<feature type="transmembrane region" description="Helical" evidence="11">
    <location>
        <begin position="178"/>
        <end position="196"/>
    </location>
</feature>
<evidence type="ECO:0000256" key="7">
    <source>
        <dbReference type="ARBA" id="ARBA00022824"/>
    </source>
</evidence>
<evidence type="ECO:0000313" key="12">
    <source>
        <dbReference type="EMBL" id="KAK9282105.1"/>
    </source>
</evidence>
<proteinExistence type="predicted"/>
<dbReference type="Proteomes" id="UP001415857">
    <property type="component" value="Unassembled WGS sequence"/>
</dbReference>
<evidence type="ECO:0000256" key="2">
    <source>
        <dbReference type="ARBA" id="ARBA00004922"/>
    </source>
</evidence>
<dbReference type="EMBL" id="JBBPBK010000007">
    <property type="protein sequence ID" value="KAK9282105.1"/>
    <property type="molecule type" value="Genomic_DNA"/>
</dbReference>
<accession>A0AAP0RQ72</accession>
<keyword evidence="7" id="KW-0256">Endoplasmic reticulum</keyword>
<evidence type="ECO:0000256" key="10">
    <source>
        <dbReference type="ARBA" id="ARBA00049506"/>
    </source>
</evidence>
<comment type="catalytic activity">
    <reaction evidence="10">
        <text>an alpha-D-Man-(1-&gt;2)-alpha-D-Man-(1-&gt;2)-alpha-D-Man-(1-&gt;3)-[alpha-D-Man-(1-&gt;6)]-beta-D-Man-(1-&gt;4)-beta-D-GlcNAc-(1-&gt;4)-alpha-D-GlcNAc-diphospho-di-trans,poly-cis-dolichol + a di-trans,poly-cis-dolichyl beta-D-mannosyl phosphate = an alpha-D-Man-(1-&gt;2)-alpha-D-Man-(1-&gt;2)-alpha-D-Man-(1-&gt;3)-[alpha-D-Man-(1-&gt;3)-alpha-D-Man-(1-&gt;6)]-beta-D-Man-(1-&gt;4)-beta-D-GlcNAc-(1-&gt;4)-alpha-D-GlcNAc-diphospho-di-trans,poly-cis-dolichol + a di-trans,poly-cis-dolichyl phosphate + H(+)</text>
        <dbReference type="Rhea" id="RHEA:29527"/>
        <dbReference type="Rhea" id="RHEA-COMP:19498"/>
        <dbReference type="Rhea" id="RHEA-COMP:19501"/>
        <dbReference type="Rhea" id="RHEA-COMP:19516"/>
        <dbReference type="Rhea" id="RHEA-COMP:19517"/>
        <dbReference type="ChEBI" id="CHEBI:15378"/>
        <dbReference type="ChEBI" id="CHEBI:57683"/>
        <dbReference type="ChEBI" id="CHEBI:58211"/>
        <dbReference type="ChEBI" id="CHEBI:132515"/>
        <dbReference type="ChEBI" id="CHEBI:132516"/>
        <dbReference type="EC" id="2.4.1.258"/>
    </reaction>
    <physiologicalReaction direction="left-to-right" evidence="10">
        <dbReference type="Rhea" id="RHEA:29528"/>
    </physiologicalReaction>
</comment>
<dbReference type="PANTHER" id="PTHR12646:SF0">
    <property type="entry name" value="DOL-P-MAN:MAN(5)GLCNAC(2)-PP-DOL ALPHA-1,3-MANNOSYLTRANSFERASE"/>
    <property type="match status" value="1"/>
</dbReference>
<feature type="transmembrane region" description="Helical" evidence="11">
    <location>
        <begin position="402"/>
        <end position="419"/>
    </location>
</feature>
<dbReference type="PANTHER" id="PTHR12646">
    <property type="entry name" value="NOT56 - RELATED"/>
    <property type="match status" value="1"/>
</dbReference>
<keyword evidence="9 11" id="KW-0472">Membrane</keyword>
<dbReference type="GO" id="GO:0005789">
    <property type="term" value="C:endoplasmic reticulum membrane"/>
    <property type="evidence" value="ECO:0007669"/>
    <property type="project" value="UniProtKB-SubCell"/>
</dbReference>
<dbReference type="Pfam" id="PF05208">
    <property type="entry name" value="ALG3"/>
    <property type="match status" value="1"/>
</dbReference>
<organism evidence="12 13">
    <name type="scientific">Liquidambar formosana</name>
    <name type="common">Formosan gum</name>
    <dbReference type="NCBI Taxonomy" id="63359"/>
    <lineage>
        <taxon>Eukaryota</taxon>
        <taxon>Viridiplantae</taxon>
        <taxon>Streptophyta</taxon>
        <taxon>Embryophyta</taxon>
        <taxon>Tracheophyta</taxon>
        <taxon>Spermatophyta</taxon>
        <taxon>Magnoliopsida</taxon>
        <taxon>eudicotyledons</taxon>
        <taxon>Gunneridae</taxon>
        <taxon>Pentapetalae</taxon>
        <taxon>Saxifragales</taxon>
        <taxon>Altingiaceae</taxon>
        <taxon>Liquidambar</taxon>
    </lineage>
</organism>
<keyword evidence="4" id="KW-0328">Glycosyltransferase</keyword>
<sequence>MAIQSANRVKPSQRSEGYTFLKNSKAVFAFTLLFIDALLVTLIIFYVPYTKIDWDAYMSQVSGFLEGERDYSNLKGDTGPLVYPAGFLYVYSAIKFVTGGEVYPAQILFGILYIINLGIVLFIYVKTNVLPWWALSLLCLSKRVHSIFVLRLFNDCFAMTLLHAALASLLYQRWHLGLIIFSAAVSIKMNVLLYAPPLLLLMLKAMDISGVISALAGAALVQILLGLPFLISHSTAYISRAFNLGRIFIHFWSVNFKFIPEPIFVSKEFALSLLVAHLILLTAFAHYRWCKHEGGLFSFLYCKLVSMKRRIALSSSFSLRQFYNCNLTLKILNKEHIVTTMLVGNFIGIVCARSLHYQFYSWYFYSLPYLLWRTPFPTLLRLILFAGVEFCWNVYPSNMYSSALLLCIHLVILWGLWTAPSEYPYIDDKSTRKDK</sequence>
<dbReference type="GO" id="GO:0052925">
    <property type="term" value="F:dol-P-Man:Man(5)GlcNAc(2)-PP-Dol alpha-1,3-mannosyltransferase activity"/>
    <property type="evidence" value="ECO:0007669"/>
    <property type="project" value="UniProtKB-EC"/>
</dbReference>
<evidence type="ECO:0000256" key="8">
    <source>
        <dbReference type="ARBA" id="ARBA00022989"/>
    </source>
</evidence>
<comment type="caution">
    <text evidence="12">The sequence shown here is derived from an EMBL/GenBank/DDBJ whole genome shotgun (WGS) entry which is preliminary data.</text>
</comment>
<feature type="transmembrane region" description="Helical" evidence="11">
    <location>
        <begin position="81"/>
        <end position="98"/>
    </location>
</feature>
<keyword evidence="6 11" id="KW-0812">Transmembrane</keyword>
<protein>
    <recommendedName>
        <fullName evidence="3">dolichyl-P-Man:Man5GlcNAc2-PP-dolichol alpha-1,3-mannosyltransferase</fullName>
        <ecNumber evidence="3">2.4.1.258</ecNumber>
    </recommendedName>
</protein>
<evidence type="ECO:0000256" key="1">
    <source>
        <dbReference type="ARBA" id="ARBA00004477"/>
    </source>
</evidence>
<dbReference type="AlphaFoldDB" id="A0AAP0RQ72"/>
<evidence type="ECO:0000256" key="11">
    <source>
        <dbReference type="SAM" id="Phobius"/>
    </source>
</evidence>
<feature type="transmembrane region" description="Helical" evidence="11">
    <location>
        <begin position="105"/>
        <end position="125"/>
    </location>
</feature>
<evidence type="ECO:0000313" key="13">
    <source>
        <dbReference type="Proteomes" id="UP001415857"/>
    </source>
</evidence>
<feature type="transmembrane region" description="Helical" evidence="11">
    <location>
        <begin position="145"/>
        <end position="171"/>
    </location>
</feature>
<feature type="transmembrane region" description="Helical" evidence="11">
    <location>
        <begin position="337"/>
        <end position="356"/>
    </location>
</feature>
<comment type="pathway">
    <text evidence="2">Protein modification; protein glycosylation.</text>
</comment>
<feature type="transmembrane region" description="Helical" evidence="11">
    <location>
        <begin position="27"/>
        <end position="49"/>
    </location>
</feature>
<evidence type="ECO:0000256" key="4">
    <source>
        <dbReference type="ARBA" id="ARBA00022676"/>
    </source>
</evidence>
<dbReference type="InterPro" id="IPR007873">
    <property type="entry name" value="Glycosyltransferase_ALG3"/>
</dbReference>
<keyword evidence="5" id="KW-0808">Transferase</keyword>